<reference evidence="3 4" key="1">
    <citation type="submission" date="2019-05" db="EMBL/GenBank/DDBJ databases">
        <title>Nakamurella sp. N5BH11, whole genome shotgun sequence.</title>
        <authorList>
            <person name="Tuo L."/>
        </authorList>
    </citation>
    <scope>NUCLEOTIDE SEQUENCE [LARGE SCALE GENOMIC DNA]</scope>
    <source>
        <strain evidence="3 4">N5BH11</strain>
    </source>
</reference>
<dbReference type="Gene3D" id="2.60.120.10">
    <property type="entry name" value="Jelly Rolls"/>
    <property type="match status" value="1"/>
</dbReference>
<dbReference type="AlphaFoldDB" id="A0A4U6QQE2"/>
<dbReference type="CDD" id="cd00093">
    <property type="entry name" value="HTH_XRE"/>
    <property type="match status" value="1"/>
</dbReference>
<protein>
    <submittedName>
        <fullName evidence="3">Helix-turn-helix transcriptional regulator</fullName>
    </submittedName>
</protein>
<evidence type="ECO:0000256" key="1">
    <source>
        <dbReference type="ARBA" id="ARBA00023125"/>
    </source>
</evidence>
<keyword evidence="1" id="KW-0238">DNA-binding</keyword>
<dbReference type="InterPro" id="IPR001387">
    <property type="entry name" value="Cro/C1-type_HTH"/>
</dbReference>
<dbReference type="Proteomes" id="UP000306985">
    <property type="component" value="Unassembled WGS sequence"/>
</dbReference>
<dbReference type="OrthoDB" id="5584941at2"/>
<gene>
    <name evidence="3" type="ORF">FDO65_09750</name>
</gene>
<dbReference type="Gene3D" id="1.10.260.40">
    <property type="entry name" value="lambda repressor-like DNA-binding domains"/>
    <property type="match status" value="1"/>
</dbReference>
<evidence type="ECO:0000259" key="2">
    <source>
        <dbReference type="PROSITE" id="PS50943"/>
    </source>
</evidence>
<keyword evidence="4" id="KW-1185">Reference proteome</keyword>
<dbReference type="GO" id="GO:0005829">
    <property type="term" value="C:cytosol"/>
    <property type="evidence" value="ECO:0007669"/>
    <property type="project" value="TreeGrafter"/>
</dbReference>
<dbReference type="InterPro" id="IPR010982">
    <property type="entry name" value="Lambda_DNA-bd_dom_sf"/>
</dbReference>
<proteinExistence type="predicted"/>
<name>A0A4U6QQE2_9ACTN</name>
<dbReference type="InterPro" id="IPR011051">
    <property type="entry name" value="RmlC_Cupin_sf"/>
</dbReference>
<dbReference type="PROSITE" id="PS00141">
    <property type="entry name" value="ASP_PROTEASE"/>
    <property type="match status" value="1"/>
</dbReference>
<dbReference type="GO" id="GO:0003677">
    <property type="term" value="F:DNA binding"/>
    <property type="evidence" value="ECO:0007669"/>
    <property type="project" value="UniProtKB-KW"/>
</dbReference>
<organism evidence="3 4">
    <name type="scientific">Nakamurella flava</name>
    <dbReference type="NCBI Taxonomy" id="2576308"/>
    <lineage>
        <taxon>Bacteria</taxon>
        <taxon>Bacillati</taxon>
        <taxon>Actinomycetota</taxon>
        <taxon>Actinomycetes</taxon>
        <taxon>Nakamurellales</taxon>
        <taxon>Nakamurellaceae</taxon>
        <taxon>Nakamurella</taxon>
    </lineage>
</organism>
<dbReference type="PANTHER" id="PTHR46797">
    <property type="entry name" value="HTH-TYPE TRANSCRIPTIONAL REGULATOR"/>
    <property type="match status" value="1"/>
</dbReference>
<accession>A0A4U6QQE2</accession>
<dbReference type="GO" id="GO:0006508">
    <property type="term" value="P:proteolysis"/>
    <property type="evidence" value="ECO:0007669"/>
    <property type="project" value="InterPro"/>
</dbReference>
<comment type="caution">
    <text evidence="3">The sequence shown here is derived from an EMBL/GenBank/DDBJ whole genome shotgun (WGS) entry which is preliminary data.</text>
</comment>
<dbReference type="EMBL" id="SZZH01000001">
    <property type="protein sequence ID" value="TKV62286.1"/>
    <property type="molecule type" value="Genomic_DNA"/>
</dbReference>
<dbReference type="PANTHER" id="PTHR46797:SF1">
    <property type="entry name" value="METHYLPHOSPHONATE SYNTHASE"/>
    <property type="match status" value="1"/>
</dbReference>
<dbReference type="SUPFAM" id="SSF51182">
    <property type="entry name" value="RmlC-like cupins"/>
    <property type="match status" value="1"/>
</dbReference>
<dbReference type="InterPro" id="IPR050807">
    <property type="entry name" value="TransReg_Diox_bact_type"/>
</dbReference>
<dbReference type="GO" id="GO:0003700">
    <property type="term" value="F:DNA-binding transcription factor activity"/>
    <property type="evidence" value="ECO:0007669"/>
    <property type="project" value="TreeGrafter"/>
</dbReference>
<dbReference type="GO" id="GO:0004190">
    <property type="term" value="F:aspartic-type endopeptidase activity"/>
    <property type="evidence" value="ECO:0007669"/>
    <property type="project" value="InterPro"/>
</dbReference>
<dbReference type="InterPro" id="IPR001969">
    <property type="entry name" value="Aspartic_peptidase_AS"/>
</dbReference>
<dbReference type="SUPFAM" id="SSF47413">
    <property type="entry name" value="lambda repressor-like DNA-binding domains"/>
    <property type="match status" value="1"/>
</dbReference>
<evidence type="ECO:0000313" key="4">
    <source>
        <dbReference type="Proteomes" id="UP000306985"/>
    </source>
</evidence>
<sequence length="178" mass="18293">MAGVIGERLRSARTARGWSVGALATAAGVGKGSLSEIENGTRNPTLGTLYALANTLGLPLSWLLAERAGAQVSSPGITARLLDTSTVADATVEVYAIALSPGERHVSGAHGPGVVEHLLVVDGRVSAGVRGAEVDVDTGASTTWVSDDTHTYRALDGRPADVVLVIRWPATVDHPPTP</sequence>
<dbReference type="SMART" id="SM00530">
    <property type="entry name" value="HTH_XRE"/>
    <property type="match status" value="1"/>
</dbReference>
<dbReference type="PROSITE" id="PS50943">
    <property type="entry name" value="HTH_CROC1"/>
    <property type="match status" value="1"/>
</dbReference>
<evidence type="ECO:0000313" key="3">
    <source>
        <dbReference type="EMBL" id="TKV62286.1"/>
    </source>
</evidence>
<feature type="domain" description="HTH cro/C1-type" evidence="2">
    <location>
        <begin position="9"/>
        <end position="63"/>
    </location>
</feature>
<dbReference type="InterPro" id="IPR014710">
    <property type="entry name" value="RmlC-like_jellyroll"/>
</dbReference>
<dbReference type="Pfam" id="PF01381">
    <property type="entry name" value="HTH_3"/>
    <property type="match status" value="1"/>
</dbReference>